<dbReference type="Pfam" id="PF21016">
    <property type="entry name" value="RlmN_N"/>
    <property type="match status" value="1"/>
</dbReference>
<evidence type="ECO:0000256" key="13">
    <source>
        <dbReference type="ARBA" id="ARBA00023157"/>
    </source>
</evidence>
<evidence type="ECO:0000256" key="14">
    <source>
        <dbReference type="HAMAP-Rule" id="MF_01849"/>
    </source>
</evidence>
<keyword evidence="4 14" id="KW-0963">Cytoplasm</keyword>
<dbReference type="InterPro" id="IPR027492">
    <property type="entry name" value="RNA_MTrfase_RlmN"/>
</dbReference>
<dbReference type="InterPro" id="IPR004383">
    <property type="entry name" value="rRNA_lsu_MTrfase_RlmN/Cfr"/>
</dbReference>
<dbReference type="InterPro" id="IPR007197">
    <property type="entry name" value="rSAM"/>
</dbReference>
<feature type="binding site" evidence="14">
    <location>
        <position position="118"/>
    </location>
    <ligand>
        <name>[4Fe-4S] cluster</name>
        <dbReference type="ChEBI" id="CHEBI:49883"/>
        <note>4Fe-4S-S-AdoMet</note>
    </ligand>
</feature>
<dbReference type="SFLD" id="SFLDS00029">
    <property type="entry name" value="Radical_SAM"/>
    <property type="match status" value="1"/>
</dbReference>
<accession>A0A948TBX9</accession>
<dbReference type="Gene3D" id="3.20.20.70">
    <property type="entry name" value="Aldolase class I"/>
    <property type="match status" value="1"/>
</dbReference>
<comment type="miscellaneous">
    <text evidence="14">Reaction proceeds by a ping-pong mechanism involving intermediate methylation of a conserved cysteine residue.</text>
</comment>
<dbReference type="GO" id="GO:0070475">
    <property type="term" value="P:rRNA base methylation"/>
    <property type="evidence" value="ECO:0007669"/>
    <property type="project" value="UniProtKB-UniRule"/>
</dbReference>
<reference evidence="16" key="1">
    <citation type="journal article" date="2021" name="PeerJ">
        <title>Extensive microbial diversity within the chicken gut microbiome revealed by metagenomics and culture.</title>
        <authorList>
            <person name="Gilroy R."/>
            <person name="Ravi A."/>
            <person name="Getino M."/>
            <person name="Pursley I."/>
            <person name="Horton D.L."/>
            <person name="Alikhan N.F."/>
            <person name="Baker D."/>
            <person name="Gharbi K."/>
            <person name="Hall N."/>
            <person name="Watson M."/>
            <person name="Adriaenssens E.M."/>
            <person name="Foster-Nyarko E."/>
            <person name="Jarju S."/>
            <person name="Secka A."/>
            <person name="Antonio M."/>
            <person name="Oren A."/>
            <person name="Chaudhuri R.R."/>
            <person name="La Ragione R."/>
            <person name="Hildebrand F."/>
            <person name="Pallen M.J."/>
        </authorList>
    </citation>
    <scope>NUCLEOTIDE SEQUENCE</scope>
    <source>
        <strain evidence="16">G4-2901</strain>
    </source>
</reference>
<dbReference type="Proteomes" id="UP000783796">
    <property type="component" value="Unassembled WGS sequence"/>
</dbReference>
<protein>
    <recommendedName>
        <fullName evidence="14">Probable dual-specificity RNA methyltransferase RlmN</fullName>
        <ecNumber evidence="14">2.1.1.192</ecNumber>
    </recommendedName>
    <alternativeName>
        <fullName evidence="14">23S rRNA (adenine(2503)-C(2))-methyltransferase</fullName>
    </alternativeName>
    <alternativeName>
        <fullName evidence="14">23S rRNA m2A2503 methyltransferase</fullName>
    </alternativeName>
    <alternativeName>
        <fullName evidence="14">Ribosomal RNA large subunit methyltransferase N</fullName>
    </alternativeName>
    <alternativeName>
        <fullName evidence="14">tRNA (adenine(37)-C(2))-methyltransferase</fullName>
    </alternativeName>
    <alternativeName>
        <fullName evidence="14">tRNA m2A37 methyltransferase</fullName>
    </alternativeName>
</protein>
<evidence type="ECO:0000256" key="9">
    <source>
        <dbReference type="ARBA" id="ARBA00022694"/>
    </source>
</evidence>
<evidence type="ECO:0000256" key="1">
    <source>
        <dbReference type="ARBA" id="ARBA00004496"/>
    </source>
</evidence>
<dbReference type="GO" id="GO:0030488">
    <property type="term" value="P:tRNA methylation"/>
    <property type="evidence" value="ECO:0007669"/>
    <property type="project" value="UniProtKB-UniRule"/>
</dbReference>
<evidence type="ECO:0000256" key="2">
    <source>
        <dbReference type="ARBA" id="ARBA00007544"/>
    </source>
</evidence>
<feature type="binding site" evidence="14">
    <location>
        <position position="191"/>
    </location>
    <ligand>
        <name>S-adenosyl-L-methionine</name>
        <dbReference type="ChEBI" id="CHEBI:59789"/>
    </ligand>
</feature>
<feature type="binding site" evidence="14">
    <location>
        <begin position="213"/>
        <end position="215"/>
    </location>
    <ligand>
        <name>S-adenosyl-L-methionine</name>
        <dbReference type="ChEBI" id="CHEBI:59789"/>
    </ligand>
</feature>
<evidence type="ECO:0000256" key="5">
    <source>
        <dbReference type="ARBA" id="ARBA00022552"/>
    </source>
</evidence>
<dbReference type="Pfam" id="PF04055">
    <property type="entry name" value="Radical_SAM"/>
    <property type="match status" value="1"/>
</dbReference>
<dbReference type="GO" id="GO:0070040">
    <property type="term" value="F:rRNA (adenine(2503)-C2-)-methyltransferase activity"/>
    <property type="evidence" value="ECO:0007669"/>
    <property type="project" value="UniProtKB-UniRule"/>
</dbReference>
<evidence type="ECO:0000256" key="4">
    <source>
        <dbReference type="ARBA" id="ARBA00022490"/>
    </source>
</evidence>
<gene>
    <name evidence="14 16" type="primary">rlmN</name>
    <name evidence="16" type="ORF">H9777_08465</name>
</gene>
<dbReference type="CDD" id="cd01335">
    <property type="entry name" value="Radical_SAM"/>
    <property type="match status" value="1"/>
</dbReference>
<organism evidence="16 17">
    <name type="scientific">Candidatus Phocaeicola faecigallinarum</name>
    <dbReference type="NCBI Taxonomy" id="2838732"/>
    <lineage>
        <taxon>Bacteria</taxon>
        <taxon>Pseudomonadati</taxon>
        <taxon>Bacteroidota</taxon>
        <taxon>Bacteroidia</taxon>
        <taxon>Bacteroidales</taxon>
        <taxon>Bacteroidaceae</taxon>
        <taxon>Phocaeicola</taxon>
    </lineage>
</organism>
<keyword evidence="5 14" id="KW-0698">rRNA processing</keyword>
<dbReference type="InterPro" id="IPR058240">
    <property type="entry name" value="rSAM_sf"/>
</dbReference>
<comment type="subcellular location">
    <subcellularLocation>
        <location evidence="1 14">Cytoplasm</location>
    </subcellularLocation>
</comment>
<dbReference type="EMBL" id="JAHLFW010000072">
    <property type="protein sequence ID" value="MBU3838328.1"/>
    <property type="molecule type" value="Genomic_DNA"/>
</dbReference>
<comment type="caution">
    <text evidence="14">Lacks conserved residue(s) required for the propagation of feature annotation.</text>
</comment>
<feature type="binding site" evidence="14">
    <location>
        <position position="114"/>
    </location>
    <ligand>
        <name>[4Fe-4S] cluster</name>
        <dbReference type="ChEBI" id="CHEBI:49883"/>
        <note>4Fe-4S-S-AdoMet</note>
    </ligand>
</feature>
<dbReference type="FunFam" id="3.20.20.70:FF:000014">
    <property type="entry name" value="Probable dual-specificity RNA methyltransferase RlmN"/>
    <property type="match status" value="1"/>
</dbReference>
<feature type="domain" description="Radical SAM core" evidence="15">
    <location>
        <begin position="100"/>
        <end position="327"/>
    </location>
</feature>
<keyword evidence="12 14" id="KW-0411">Iron-sulfur</keyword>
<dbReference type="InterPro" id="IPR040072">
    <property type="entry name" value="Methyltransferase_A"/>
</dbReference>
<dbReference type="GO" id="GO:0051539">
    <property type="term" value="F:4 iron, 4 sulfur cluster binding"/>
    <property type="evidence" value="ECO:0007669"/>
    <property type="project" value="UniProtKB-UniRule"/>
</dbReference>
<evidence type="ECO:0000256" key="3">
    <source>
        <dbReference type="ARBA" id="ARBA00022485"/>
    </source>
</evidence>
<dbReference type="GO" id="GO:0002935">
    <property type="term" value="F:tRNA (adenine(37)-C2)-methyltransferase activity"/>
    <property type="evidence" value="ECO:0007669"/>
    <property type="project" value="UniProtKB-UniRule"/>
</dbReference>
<dbReference type="HAMAP" id="MF_01849">
    <property type="entry name" value="RNA_methyltr_RlmN"/>
    <property type="match status" value="1"/>
</dbReference>
<evidence type="ECO:0000313" key="17">
    <source>
        <dbReference type="Proteomes" id="UP000783796"/>
    </source>
</evidence>
<dbReference type="InterPro" id="IPR013785">
    <property type="entry name" value="Aldolase_TIM"/>
</dbReference>
<sequence>MTDIKSPLLGKTLNELQSVVLDLGMPKFTAKQIASWLYEKKVSSIDEMTNLSLKNRELLSRKYEVGATPPVHEMRSVDGTVKYLFRTPENDYIEAVYIPDDDRATLCVSSQVGCKMNCKFCMTGKQGYTNSLTAAQILNQIYSIPERDTLTNVVFMGMGEPFDNLNEVLRALEILTADYGYAWSPKRITVSTVGLKKGLERFLEESDCHLAVSLHSPFPAQRRELMPAEKAFSIMEIIEILKRYDFSKQRRLSFEYIVFKGVNDSLIYAKELVKILKGLDCRMNLIRFHAIPNVDLEGTDMDSMVQFRDYLTQHGVFATIRASRGEDIFAACGMLSTAKQQAEKNNV</sequence>
<dbReference type="Gene3D" id="1.10.150.530">
    <property type="match status" value="1"/>
</dbReference>
<dbReference type="GO" id="GO:0005737">
    <property type="term" value="C:cytoplasm"/>
    <property type="evidence" value="ECO:0007669"/>
    <property type="project" value="UniProtKB-SubCell"/>
</dbReference>
<name>A0A948TBX9_9BACT</name>
<dbReference type="SUPFAM" id="SSF102114">
    <property type="entry name" value="Radical SAM enzymes"/>
    <property type="match status" value="1"/>
</dbReference>
<feature type="binding site" evidence="14">
    <location>
        <position position="289"/>
    </location>
    <ligand>
        <name>S-adenosyl-L-methionine</name>
        <dbReference type="ChEBI" id="CHEBI:59789"/>
    </ligand>
</feature>
<dbReference type="PIRSF" id="PIRSF006004">
    <property type="entry name" value="CHP00048"/>
    <property type="match status" value="1"/>
</dbReference>
<dbReference type="GO" id="GO:0000049">
    <property type="term" value="F:tRNA binding"/>
    <property type="evidence" value="ECO:0007669"/>
    <property type="project" value="UniProtKB-UniRule"/>
</dbReference>
<keyword evidence="9 14" id="KW-0819">tRNA processing</keyword>
<keyword evidence="7 14" id="KW-0808">Transferase</keyword>
<evidence type="ECO:0000256" key="11">
    <source>
        <dbReference type="ARBA" id="ARBA00023004"/>
    </source>
</evidence>
<proteinExistence type="inferred from homology"/>
<dbReference type="PANTHER" id="PTHR30544">
    <property type="entry name" value="23S RRNA METHYLTRANSFERASE"/>
    <property type="match status" value="1"/>
</dbReference>
<keyword evidence="3 14" id="KW-0004">4Fe-4S</keyword>
<comment type="similarity">
    <text evidence="2 14">Belongs to the radical SAM superfamily. RlmN family.</text>
</comment>
<evidence type="ECO:0000256" key="8">
    <source>
        <dbReference type="ARBA" id="ARBA00022691"/>
    </source>
</evidence>
<evidence type="ECO:0000256" key="12">
    <source>
        <dbReference type="ARBA" id="ARBA00023014"/>
    </source>
</evidence>
<feature type="binding site" evidence="14">
    <location>
        <begin position="159"/>
        <end position="160"/>
    </location>
    <ligand>
        <name>S-adenosyl-L-methionine</name>
        <dbReference type="ChEBI" id="CHEBI:59789"/>
    </ligand>
</feature>
<evidence type="ECO:0000256" key="6">
    <source>
        <dbReference type="ARBA" id="ARBA00022603"/>
    </source>
</evidence>
<dbReference type="GO" id="GO:0046872">
    <property type="term" value="F:metal ion binding"/>
    <property type="evidence" value="ECO:0007669"/>
    <property type="project" value="UniProtKB-KW"/>
</dbReference>
<dbReference type="InterPro" id="IPR048641">
    <property type="entry name" value="RlmN_N"/>
</dbReference>
<dbReference type="SFLD" id="SFLDF00275">
    <property type="entry name" value="adenosine_C2_methyltransferase"/>
    <property type="match status" value="1"/>
</dbReference>
<comment type="function">
    <text evidence="14">Specifically methylates position 2 of adenine 2503 in 23S rRNA and position 2 of adenine 37 in tRNAs.</text>
</comment>
<feature type="active site" description="S-methylcysteine intermediate" evidence="14">
    <location>
        <position position="332"/>
    </location>
</feature>
<dbReference type="PROSITE" id="PS51918">
    <property type="entry name" value="RADICAL_SAM"/>
    <property type="match status" value="1"/>
</dbReference>
<keyword evidence="8 14" id="KW-0949">S-adenosyl-L-methionine</keyword>
<evidence type="ECO:0000256" key="7">
    <source>
        <dbReference type="ARBA" id="ARBA00022679"/>
    </source>
</evidence>
<dbReference type="GO" id="GO:0019843">
    <property type="term" value="F:rRNA binding"/>
    <property type="evidence" value="ECO:0007669"/>
    <property type="project" value="UniProtKB-UniRule"/>
</dbReference>
<dbReference type="AlphaFoldDB" id="A0A948TBX9"/>
<comment type="cofactor">
    <cofactor evidence="14">
        <name>[4Fe-4S] cluster</name>
        <dbReference type="ChEBI" id="CHEBI:49883"/>
    </cofactor>
    <text evidence="14">Binds 1 [4Fe-4S] cluster. The cluster is coordinated with 3 cysteines and an exchangeable S-adenosyl-L-methionine.</text>
</comment>
<comment type="caution">
    <text evidence="16">The sequence shown here is derived from an EMBL/GenBank/DDBJ whole genome shotgun (WGS) entry which is preliminary data.</text>
</comment>
<dbReference type="PANTHER" id="PTHR30544:SF5">
    <property type="entry name" value="RADICAL SAM CORE DOMAIN-CONTAINING PROTEIN"/>
    <property type="match status" value="1"/>
</dbReference>
<keyword evidence="13 14" id="KW-1015">Disulfide bond</keyword>
<keyword evidence="10 14" id="KW-0479">Metal-binding</keyword>
<dbReference type="NCBIfam" id="TIGR00048">
    <property type="entry name" value="rRNA_mod_RlmN"/>
    <property type="match status" value="1"/>
</dbReference>
<dbReference type="EC" id="2.1.1.192" evidence="14"/>
<comment type="catalytic activity">
    <reaction evidence="14">
        <text>adenosine(37) in tRNA + 2 reduced [2Fe-2S]-[ferredoxin] + 2 S-adenosyl-L-methionine = 2-methyladenosine(37) in tRNA + 5'-deoxyadenosine + L-methionine + 2 oxidized [2Fe-2S]-[ferredoxin] + S-adenosyl-L-homocysteine</text>
        <dbReference type="Rhea" id="RHEA:43332"/>
        <dbReference type="Rhea" id="RHEA-COMP:10000"/>
        <dbReference type="Rhea" id="RHEA-COMP:10001"/>
        <dbReference type="Rhea" id="RHEA-COMP:10162"/>
        <dbReference type="Rhea" id="RHEA-COMP:10485"/>
        <dbReference type="ChEBI" id="CHEBI:17319"/>
        <dbReference type="ChEBI" id="CHEBI:33737"/>
        <dbReference type="ChEBI" id="CHEBI:33738"/>
        <dbReference type="ChEBI" id="CHEBI:57844"/>
        <dbReference type="ChEBI" id="CHEBI:57856"/>
        <dbReference type="ChEBI" id="CHEBI:59789"/>
        <dbReference type="ChEBI" id="CHEBI:74411"/>
        <dbReference type="ChEBI" id="CHEBI:74497"/>
        <dbReference type="EC" id="2.1.1.192"/>
    </reaction>
</comment>
<keyword evidence="6 14" id="KW-0489">Methyltransferase</keyword>
<comment type="catalytic activity">
    <reaction evidence="14">
        <text>adenosine(2503) in 23S rRNA + 2 reduced [2Fe-2S]-[ferredoxin] + 2 S-adenosyl-L-methionine = 2-methyladenosine(2503) in 23S rRNA + 5'-deoxyadenosine + L-methionine + 2 oxidized [2Fe-2S]-[ferredoxin] + S-adenosyl-L-homocysteine</text>
        <dbReference type="Rhea" id="RHEA:42916"/>
        <dbReference type="Rhea" id="RHEA-COMP:10000"/>
        <dbReference type="Rhea" id="RHEA-COMP:10001"/>
        <dbReference type="Rhea" id="RHEA-COMP:10152"/>
        <dbReference type="Rhea" id="RHEA-COMP:10282"/>
        <dbReference type="ChEBI" id="CHEBI:17319"/>
        <dbReference type="ChEBI" id="CHEBI:33737"/>
        <dbReference type="ChEBI" id="CHEBI:33738"/>
        <dbReference type="ChEBI" id="CHEBI:57844"/>
        <dbReference type="ChEBI" id="CHEBI:57856"/>
        <dbReference type="ChEBI" id="CHEBI:59789"/>
        <dbReference type="ChEBI" id="CHEBI:74411"/>
        <dbReference type="ChEBI" id="CHEBI:74497"/>
        <dbReference type="EC" id="2.1.1.192"/>
    </reaction>
</comment>
<keyword evidence="11 14" id="KW-0408">Iron</keyword>
<dbReference type="SFLD" id="SFLDG01062">
    <property type="entry name" value="methyltransferase_(Class_A)"/>
    <property type="match status" value="1"/>
</dbReference>
<reference evidence="16" key="2">
    <citation type="submission" date="2021-04" db="EMBL/GenBank/DDBJ databases">
        <authorList>
            <person name="Gilroy R."/>
        </authorList>
    </citation>
    <scope>NUCLEOTIDE SEQUENCE</scope>
    <source>
        <strain evidence="16">G4-2901</strain>
    </source>
</reference>
<feature type="active site" description="Proton acceptor" evidence="14">
    <location>
        <position position="94"/>
    </location>
</feature>
<evidence type="ECO:0000259" key="15">
    <source>
        <dbReference type="PROSITE" id="PS51918"/>
    </source>
</evidence>
<evidence type="ECO:0000256" key="10">
    <source>
        <dbReference type="ARBA" id="ARBA00022723"/>
    </source>
</evidence>
<evidence type="ECO:0000313" key="16">
    <source>
        <dbReference type="EMBL" id="MBU3838328.1"/>
    </source>
</evidence>
<feature type="binding site" evidence="14">
    <location>
        <position position="121"/>
    </location>
    <ligand>
        <name>[4Fe-4S] cluster</name>
        <dbReference type="ChEBI" id="CHEBI:49883"/>
        <note>4Fe-4S-S-AdoMet</note>
    </ligand>
</feature>